<evidence type="ECO:0000313" key="2">
    <source>
        <dbReference type="EMBL" id="SDW15628.1"/>
    </source>
</evidence>
<dbReference type="InterPro" id="IPR052930">
    <property type="entry name" value="TA_antitoxin_MntA"/>
</dbReference>
<proteinExistence type="predicted"/>
<dbReference type="GeneID" id="30582730"/>
<gene>
    <name evidence="2" type="ORF">SAMN04515625_0465</name>
</gene>
<sequence length="111" mass="12397">MYDLESAQAKLSKYFSSLDEVVLAYIFGSVARGDDNKLSDVDIGVLLDKSLSKQDIFRLELHVIDDIVGLLGSDKIDLTIMNQAPLLLNFNIIKDGYVLKSDEVSRIPFET</sequence>
<dbReference type="EMBL" id="FNMU01000001">
    <property type="protein sequence ID" value="SDW15628.1"/>
    <property type="molecule type" value="Genomic_DNA"/>
</dbReference>
<dbReference type="SUPFAM" id="SSF81301">
    <property type="entry name" value="Nucleotidyltransferase"/>
    <property type="match status" value="1"/>
</dbReference>
<evidence type="ECO:0000259" key="1">
    <source>
        <dbReference type="Pfam" id="PF18765"/>
    </source>
</evidence>
<dbReference type="InterPro" id="IPR043519">
    <property type="entry name" value="NT_sf"/>
</dbReference>
<accession>A0A1H2R8U8</accession>
<dbReference type="RefSeq" id="WP_200796356.1">
    <property type="nucleotide sequence ID" value="NZ_CP017921.1"/>
</dbReference>
<dbReference type="PANTHER" id="PTHR43852">
    <property type="entry name" value="NUCLEOTIDYLTRANSFERASE"/>
    <property type="match status" value="1"/>
</dbReference>
<organism evidence="2 3">
    <name type="scientific">Methanohalophilus halophilus</name>
    <dbReference type="NCBI Taxonomy" id="2177"/>
    <lineage>
        <taxon>Archaea</taxon>
        <taxon>Methanobacteriati</taxon>
        <taxon>Methanobacteriota</taxon>
        <taxon>Stenosarchaea group</taxon>
        <taxon>Methanomicrobia</taxon>
        <taxon>Methanosarcinales</taxon>
        <taxon>Methanosarcinaceae</taxon>
        <taxon>Methanohalophilus</taxon>
    </lineage>
</organism>
<dbReference type="AlphaFoldDB" id="A0A1H2R8U8"/>
<dbReference type="Proteomes" id="UP000198669">
    <property type="component" value="Unassembled WGS sequence"/>
</dbReference>
<dbReference type="Pfam" id="PF18765">
    <property type="entry name" value="Polbeta"/>
    <property type="match status" value="1"/>
</dbReference>
<protein>
    <recommendedName>
        <fullName evidence="1">Polymerase beta nucleotidyltransferase domain-containing protein</fullName>
    </recommendedName>
</protein>
<dbReference type="InterPro" id="IPR041633">
    <property type="entry name" value="Polbeta"/>
</dbReference>
<name>A0A1H2R8U8_9EURY</name>
<dbReference type="Gene3D" id="3.30.460.10">
    <property type="entry name" value="Beta Polymerase, domain 2"/>
    <property type="match status" value="1"/>
</dbReference>
<reference evidence="2 3" key="1">
    <citation type="submission" date="2016-10" db="EMBL/GenBank/DDBJ databases">
        <authorList>
            <person name="de Groot N.N."/>
        </authorList>
    </citation>
    <scope>NUCLEOTIDE SEQUENCE [LARGE SCALE GENOMIC DNA]</scope>
    <source>
        <strain evidence="2 3">Z-7982</strain>
    </source>
</reference>
<dbReference type="NCBIfam" id="NF047752">
    <property type="entry name" value="MntA_antitoxin"/>
    <property type="match status" value="1"/>
</dbReference>
<dbReference type="PANTHER" id="PTHR43852:SF3">
    <property type="entry name" value="NUCLEOTIDYLTRANSFERASE"/>
    <property type="match status" value="1"/>
</dbReference>
<dbReference type="OrthoDB" id="25428at2157"/>
<feature type="domain" description="Polymerase beta nucleotidyltransferase" evidence="1">
    <location>
        <begin position="10"/>
        <end position="101"/>
    </location>
</feature>
<evidence type="ECO:0000313" key="3">
    <source>
        <dbReference type="Proteomes" id="UP000198669"/>
    </source>
</evidence>
<dbReference type="CDD" id="cd05403">
    <property type="entry name" value="NT_KNTase_like"/>
    <property type="match status" value="1"/>
</dbReference>